<dbReference type="CDD" id="cd16377">
    <property type="entry name" value="23S_rRNA_IVP_like"/>
    <property type="match status" value="1"/>
</dbReference>
<dbReference type="EMBL" id="DPPF01000111">
    <property type="protein sequence ID" value="HCW93150.1"/>
    <property type="molecule type" value="Genomic_DNA"/>
</dbReference>
<sequence length="120" mass="14080">MYKSFKEMPIWQEAMEIAEKVFHITDNLPKKEDYGFTSQIRRSALSISANISEAFGRNHALDKINFYYFARGSVTETQSHLEYGKRVKYFAESSVEELDKKLNRLYADINKIIKTIRNSE</sequence>
<name>A0A3D5QBW7_FLESI</name>
<organism evidence="1 2">
    <name type="scientific">Flexistipes sinusarabici</name>
    <dbReference type="NCBI Taxonomy" id="2352"/>
    <lineage>
        <taxon>Bacteria</taxon>
        <taxon>Pseudomonadati</taxon>
        <taxon>Deferribacterota</taxon>
        <taxon>Deferribacteres</taxon>
        <taxon>Deferribacterales</taxon>
        <taxon>Flexistipitaceae</taxon>
        <taxon>Flexistipes</taxon>
    </lineage>
</organism>
<dbReference type="Pfam" id="PF05635">
    <property type="entry name" value="23S_rRNA_IVP"/>
    <property type="match status" value="1"/>
</dbReference>
<dbReference type="SUPFAM" id="SSF158446">
    <property type="entry name" value="IVS-encoded protein-like"/>
    <property type="match status" value="1"/>
</dbReference>
<dbReference type="InterPro" id="IPR012657">
    <property type="entry name" value="23S_rRNA-intervening_sequence"/>
</dbReference>
<protein>
    <submittedName>
        <fullName evidence="1">Four helix bundle protein</fullName>
    </submittedName>
</protein>
<dbReference type="NCBIfam" id="TIGR02436">
    <property type="entry name" value="four helix bundle protein"/>
    <property type="match status" value="1"/>
</dbReference>
<evidence type="ECO:0000313" key="2">
    <source>
        <dbReference type="Proteomes" id="UP000262325"/>
    </source>
</evidence>
<reference evidence="1 2" key="1">
    <citation type="journal article" date="2018" name="Nat. Biotechnol.">
        <title>A standardized bacterial taxonomy based on genome phylogeny substantially revises the tree of life.</title>
        <authorList>
            <person name="Parks D.H."/>
            <person name="Chuvochina M."/>
            <person name="Waite D.W."/>
            <person name="Rinke C."/>
            <person name="Skarshewski A."/>
            <person name="Chaumeil P.A."/>
            <person name="Hugenholtz P."/>
        </authorList>
    </citation>
    <scope>NUCLEOTIDE SEQUENCE [LARGE SCALE GENOMIC DNA]</scope>
    <source>
        <strain evidence="1">UBA8672</strain>
    </source>
</reference>
<comment type="caution">
    <text evidence="1">The sequence shown here is derived from an EMBL/GenBank/DDBJ whole genome shotgun (WGS) entry which is preliminary data.</text>
</comment>
<proteinExistence type="predicted"/>
<dbReference type="Gene3D" id="1.20.1440.60">
    <property type="entry name" value="23S rRNA-intervening sequence"/>
    <property type="match status" value="1"/>
</dbReference>
<dbReference type="Proteomes" id="UP000262325">
    <property type="component" value="Unassembled WGS sequence"/>
</dbReference>
<accession>A0A3D5QBW7</accession>
<dbReference type="PANTHER" id="PTHR38471:SF2">
    <property type="entry name" value="FOUR HELIX BUNDLE PROTEIN"/>
    <property type="match status" value="1"/>
</dbReference>
<dbReference type="PANTHER" id="PTHR38471">
    <property type="entry name" value="FOUR HELIX BUNDLE PROTEIN"/>
    <property type="match status" value="1"/>
</dbReference>
<gene>
    <name evidence="1" type="ORF">DHM44_05665</name>
</gene>
<dbReference type="AlphaFoldDB" id="A0A3D5QBW7"/>
<evidence type="ECO:0000313" key="1">
    <source>
        <dbReference type="EMBL" id="HCW93150.1"/>
    </source>
</evidence>
<dbReference type="InterPro" id="IPR036583">
    <property type="entry name" value="23S_rRNA_IVS_sf"/>
</dbReference>